<dbReference type="InterPro" id="IPR057352">
    <property type="entry name" value="TPR_TmcB/C"/>
</dbReference>
<evidence type="ECO:0000259" key="1">
    <source>
        <dbReference type="Pfam" id="PF25474"/>
    </source>
</evidence>
<organism evidence="2 3">
    <name type="scientific">Streblomastix strix</name>
    <dbReference type="NCBI Taxonomy" id="222440"/>
    <lineage>
        <taxon>Eukaryota</taxon>
        <taxon>Metamonada</taxon>
        <taxon>Preaxostyla</taxon>
        <taxon>Oxymonadida</taxon>
        <taxon>Streblomastigidae</taxon>
        <taxon>Streblomastix</taxon>
    </lineage>
</organism>
<accession>A0A5J4VSH8</accession>
<dbReference type="Pfam" id="PF25474">
    <property type="entry name" value="TPR_TmcB"/>
    <property type="match status" value="1"/>
</dbReference>
<dbReference type="Proteomes" id="UP000324800">
    <property type="component" value="Unassembled WGS sequence"/>
</dbReference>
<protein>
    <recommendedName>
        <fullName evidence="1">TmcB/TmcC TPR repeats domain-containing protein</fullName>
    </recommendedName>
</protein>
<comment type="caution">
    <text evidence="2">The sequence shown here is derived from an EMBL/GenBank/DDBJ whole genome shotgun (WGS) entry which is preliminary data.</text>
</comment>
<reference evidence="2 3" key="1">
    <citation type="submission" date="2019-03" db="EMBL/GenBank/DDBJ databases">
        <title>Single cell metagenomics reveals metabolic interactions within the superorganism composed of flagellate Streblomastix strix and complex community of Bacteroidetes bacteria on its surface.</title>
        <authorList>
            <person name="Treitli S.C."/>
            <person name="Kolisko M."/>
            <person name="Husnik F."/>
            <person name="Keeling P."/>
            <person name="Hampl V."/>
        </authorList>
    </citation>
    <scope>NUCLEOTIDE SEQUENCE [LARGE SCALE GENOMIC DNA]</scope>
    <source>
        <strain evidence="2">ST1C</strain>
    </source>
</reference>
<evidence type="ECO:0000313" key="2">
    <source>
        <dbReference type="EMBL" id="KAA6385156.1"/>
    </source>
</evidence>
<dbReference type="EMBL" id="SNRW01005390">
    <property type="protein sequence ID" value="KAA6385156.1"/>
    <property type="molecule type" value="Genomic_DNA"/>
</dbReference>
<dbReference type="AlphaFoldDB" id="A0A5J4VSH8"/>
<proteinExistence type="predicted"/>
<feature type="domain" description="TmcB/TmcC TPR repeats" evidence="1">
    <location>
        <begin position="41"/>
        <end position="150"/>
    </location>
</feature>
<gene>
    <name evidence="2" type="ORF">EZS28_019315</name>
</gene>
<sequence>MLRNARRTNPNIIERWIVYALLHEIEVKDGSNNQQGVQIQNKEGGQDGVTYSLRFNEATRYYSYSKAYLTQAFIMLARDNPDLNKIMMYIDYAIVNEKLSKEIFEDLLRRHSNSVQLLRAYGFLLRDIYREDEMALQLINQANDIEMDEKERKNKSLALQKVKV</sequence>
<evidence type="ECO:0000313" key="3">
    <source>
        <dbReference type="Proteomes" id="UP000324800"/>
    </source>
</evidence>
<name>A0A5J4VSH8_9EUKA</name>